<evidence type="ECO:0000313" key="3">
    <source>
        <dbReference type="Proteomes" id="UP000567179"/>
    </source>
</evidence>
<gene>
    <name evidence="2" type="ORF">D9619_003919</name>
</gene>
<evidence type="ECO:0000259" key="1">
    <source>
        <dbReference type="PROSITE" id="PS50181"/>
    </source>
</evidence>
<dbReference type="InterPro" id="IPR001810">
    <property type="entry name" value="F-box_dom"/>
</dbReference>
<proteinExistence type="predicted"/>
<organism evidence="2 3">
    <name type="scientific">Psilocybe cf. subviscida</name>
    <dbReference type="NCBI Taxonomy" id="2480587"/>
    <lineage>
        <taxon>Eukaryota</taxon>
        <taxon>Fungi</taxon>
        <taxon>Dikarya</taxon>
        <taxon>Basidiomycota</taxon>
        <taxon>Agaricomycotina</taxon>
        <taxon>Agaricomycetes</taxon>
        <taxon>Agaricomycetidae</taxon>
        <taxon>Agaricales</taxon>
        <taxon>Agaricineae</taxon>
        <taxon>Strophariaceae</taxon>
        <taxon>Psilocybe</taxon>
    </lineage>
</organism>
<dbReference type="Proteomes" id="UP000567179">
    <property type="component" value="Unassembled WGS sequence"/>
</dbReference>
<dbReference type="AlphaFoldDB" id="A0A8H5BPN8"/>
<accession>A0A8H5BPN8</accession>
<evidence type="ECO:0000313" key="2">
    <source>
        <dbReference type="EMBL" id="KAF5327290.1"/>
    </source>
</evidence>
<sequence length="358" mass="39849">MSDMIEKPISVVSLVTLPVEMVESILEFLPRPGIVNVALTCQAASAVAINLLRRCIAVALHDQHYQYKVDLLHQSFTDNKVREIRLSIASRPLPPGINDMTALSIEESIAGDAIAHISTVFRLTFPRLEVVLIDKRLTPYTDRQDFVSFLIRHSTIKVLAVHILAAPGHHYYDHTADSLGMWHEITPECLPSIVQLSTDGIFLSVLASKNVSSLSQLRHLHVKDTCIGDQDWIWQSIRNASFDKLSTFIISQIPQTETSERLAVVEILMNFAFAVSRIQHLSMNLGEGGYWRHEKRFFKDILKEIPGLETLSIPAGVALDFLLPTAGAALQDDPSATTGQALPPPYIREADLAFRQTA</sequence>
<name>A0A8H5BPN8_9AGAR</name>
<dbReference type="SUPFAM" id="SSF81383">
    <property type="entry name" value="F-box domain"/>
    <property type="match status" value="1"/>
</dbReference>
<dbReference type="EMBL" id="JAACJJ010000014">
    <property type="protein sequence ID" value="KAF5327290.1"/>
    <property type="molecule type" value="Genomic_DNA"/>
</dbReference>
<feature type="domain" description="F-box" evidence="1">
    <location>
        <begin position="11"/>
        <end position="68"/>
    </location>
</feature>
<comment type="caution">
    <text evidence="2">The sequence shown here is derived from an EMBL/GenBank/DDBJ whole genome shotgun (WGS) entry which is preliminary data.</text>
</comment>
<dbReference type="InterPro" id="IPR036047">
    <property type="entry name" value="F-box-like_dom_sf"/>
</dbReference>
<keyword evidence="3" id="KW-1185">Reference proteome</keyword>
<protein>
    <recommendedName>
        <fullName evidence="1">F-box domain-containing protein</fullName>
    </recommendedName>
</protein>
<dbReference type="PROSITE" id="PS50181">
    <property type="entry name" value="FBOX"/>
    <property type="match status" value="1"/>
</dbReference>
<reference evidence="2 3" key="1">
    <citation type="journal article" date="2020" name="ISME J.">
        <title>Uncovering the hidden diversity of litter-decomposition mechanisms in mushroom-forming fungi.</title>
        <authorList>
            <person name="Floudas D."/>
            <person name="Bentzer J."/>
            <person name="Ahren D."/>
            <person name="Johansson T."/>
            <person name="Persson P."/>
            <person name="Tunlid A."/>
        </authorList>
    </citation>
    <scope>NUCLEOTIDE SEQUENCE [LARGE SCALE GENOMIC DNA]</scope>
    <source>
        <strain evidence="2 3">CBS 101986</strain>
    </source>
</reference>